<name>A0A381WYD3_9ZZZZ</name>
<protein>
    <submittedName>
        <fullName evidence="1">Uncharacterized protein</fullName>
    </submittedName>
</protein>
<reference evidence="1" key="1">
    <citation type="submission" date="2018-05" db="EMBL/GenBank/DDBJ databases">
        <authorList>
            <person name="Lanie J.A."/>
            <person name="Ng W.-L."/>
            <person name="Kazmierczak K.M."/>
            <person name="Andrzejewski T.M."/>
            <person name="Davidsen T.M."/>
            <person name="Wayne K.J."/>
            <person name="Tettelin H."/>
            <person name="Glass J.I."/>
            <person name="Rusch D."/>
            <person name="Podicherti R."/>
            <person name="Tsui H.-C.T."/>
            <person name="Winkler M.E."/>
        </authorList>
    </citation>
    <scope>NUCLEOTIDE SEQUENCE</scope>
</reference>
<feature type="non-terminal residue" evidence="1">
    <location>
        <position position="120"/>
    </location>
</feature>
<organism evidence="1">
    <name type="scientific">marine metagenome</name>
    <dbReference type="NCBI Taxonomy" id="408172"/>
    <lineage>
        <taxon>unclassified sequences</taxon>
        <taxon>metagenomes</taxon>
        <taxon>ecological metagenomes</taxon>
    </lineage>
</organism>
<gene>
    <name evidence="1" type="ORF">METZ01_LOCUS110413</name>
</gene>
<accession>A0A381WYD3</accession>
<evidence type="ECO:0000313" key="1">
    <source>
        <dbReference type="EMBL" id="SVA57559.1"/>
    </source>
</evidence>
<proteinExistence type="predicted"/>
<sequence>VGGGFLLAGRADSGVAGLGPEVGQGGCAEVAHAGLDAPDQLAQELIQILRHFLERLDALGGNLAVGILWRVAVAGGGAGFHRGQAAHAAVLFVEFAADLHHLAGCLGAAGEQPAADHAVG</sequence>
<dbReference type="AlphaFoldDB" id="A0A381WYD3"/>
<feature type="non-terminal residue" evidence="1">
    <location>
        <position position="1"/>
    </location>
</feature>
<dbReference type="EMBL" id="UINC01013297">
    <property type="protein sequence ID" value="SVA57559.1"/>
    <property type="molecule type" value="Genomic_DNA"/>
</dbReference>